<dbReference type="Gene3D" id="1.10.10.10">
    <property type="entry name" value="Winged helix-like DNA-binding domain superfamily/Winged helix DNA-binding domain"/>
    <property type="match status" value="1"/>
</dbReference>
<proteinExistence type="predicted"/>
<dbReference type="RefSeq" id="WP_072614289.1">
    <property type="nucleotide sequence ID" value="NZ_AP017935.1"/>
</dbReference>
<evidence type="ECO:0000313" key="3">
    <source>
        <dbReference type="EMBL" id="SPE09441.1"/>
    </source>
</evidence>
<name>A0A2N9KGM0_9LACO</name>
<dbReference type="InterPro" id="IPR036390">
    <property type="entry name" value="WH_DNA-bd_sf"/>
</dbReference>
<dbReference type="SMART" id="SM00347">
    <property type="entry name" value="HTH_MARR"/>
    <property type="match status" value="1"/>
</dbReference>
<dbReference type="AlphaFoldDB" id="A0A2N9KGM0"/>
<organism evidence="3 4">
    <name type="scientific">Leuconostoc suionicum</name>
    <dbReference type="NCBI Taxonomy" id="1511761"/>
    <lineage>
        <taxon>Bacteria</taxon>
        <taxon>Bacillati</taxon>
        <taxon>Bacillota</taxon>
        <taxon>Bacilli</taxon>
        <taxon>Lactobacillales</taxon>
        <taxon>Lactobacillaceae</taxon>
        <taxon>Leuconostoc</taxon>
    </lineage>
</organism>
<dbReference type="Pfam" id="PF01047">
    <property type="entry name" value="MarR"/>
    <property type="match status" value="1"/>
</dbReference>
<dbReference type="Proteomes" id="UP000239237">
    <property type="component" value="Unassembled WGS sequence"/>
</dbReference>
<keyword evidence="5" id="KW-1185">Reference proteome</keyword>
<dbReference type="SUPFAM" id="SSF46785">
    <property type="entry name" value="Winged helix' DNA-binding domain"/>
    <property type="match status" value="1"/>
</dbReference>
<dbReference type="GO" id="GO:0003700">
    <property type="term" value="F:DNA-binding transcription factor activity"/>
    <property type="evidence" value="ECO:0007669"/>
    <property type="project" value="InterPro"/>
</dbReference>
<dbReference type="InterPro" id="IPR036388">
    <property type="entry name" value="WH-like_DNA-bd_sf"/>
</dbReference>
<dbReference type="EMBL" id="OKQR01000002">
    <property type="protein sequence ID" value="SPD93785.1"/>
    <property type="molecule type" value="Genomic_DNA"/>
</dbReference>
<gene>
    <name evidence="2" type="ORF">LES8486_01449</name>
    <name evidence="3" type="ORF">LES9216_01596</name>
</gene>
<dbReference type="GeneID" id="99674947"/>
<dbReference type="InterPro" id="IPR000835">
    <property type="entry name" value="HTH_MarR-typ"/>
</dbReference>
<dbReference type="EMBL" id="OKQU01000002">
    <property type="protein sequence ID" value="SPE09441.1"/>
    <property type="molecule type" value="Genomic_DNA"/>
</dbReference>
<evidence type="ECO:0000313" key="5">
    <source>
        <dbReference type="Proteomes" id="UP000239237"/>
    </source>
</evidence>
<evidence type="ECO:0000313" key="2">
    <source>
        <dbReference type="EMBL" id="SPD93785.1"/>
    </source>
</evidence>
<accession>A0A2N9KGM0</accession>
<evidence type="ECO:0000313" key="4">
    <source>
        <dbReference type="Proteomes" id="UP000237923"/>
    </source>
</evidence>
<sequence>MKPISLIFSELYDKVLLQYQQKSDSSEHFPNMSANDEYYIDLLYTLENPTVTSFAEKAKISKPAATRIIHRFVAEKYLVKRPSKVDKRTSYLELSQEIKENCEKNHQLFDQVFLDSISVLSPEEQKVLHKIMFKINEKI</sequence>
<protein>
    <submittedName>
        <fullName evidence="3">MarR family protein</fullName>
    </submittedName>
</protein>
<dbReference type="Proteomes" id="UP000237923">
    <property type="component" value="Unassembled WGS sequence"/>
</dbReference>
<reference evidence="3 4" key="2">
    <citation type="submission" date="2018-02" db="EMBL/GenBank/DDBJ databases">
        <authorList>
            <person name="Cohen D.B."/>
            <person name="Kent A.D."/>
        </authorList>
    </citation>
    <scope>NUCLEOTIDE SEQUENCE [LARGE SCALE GENOMIC DNA]</scope>
    <source>
        <strain evidence="3 4">CECT 9216</strain>
    </source>
</reference>
<evidence type="ECO:0000259" key="1">
    <source>
        <dbReference type="SMART" id="SM00347"/>
    </source>
</evidence>
<reference evidence="2 5" key="1">
    <citation type="submission" date="2018-02" db="EMBL/GenBank/DDBJ databases">
        <authorList>
            <person name="Rodrigo-Torres L."/>
            <person name="Arahal R. D."/>
            <person name="Lucena T."/>
        </authorList>
    </citation>
    <scope>NUCLEOTIDE SEQUENCE [LARGE SCALE GENOMIC DNA]</scope>
    <source>
        <strain evidence="2 5">CECT 8486</strain>
    </source>
</reference>
<feature type="domain" description="HTH marR-type" evidence="1">
    <location>
        <begin position="25"/>
        <end position="125"/>
    </location>
</feature>
<dbReference type="KEGG" id="lsu:A6B45_09065"/>